<comment type="caution">
    <text evidence="1">The sequence shown here is derived from an EMBL/GenBank/DDBJ whole genome shotgun (WGS) entry which is preliminary data.</text>
</comment>
<keyword evidence="2" id="KW-1185">Reference proteome</keyword>
<dbReference type="EMBL" id="JRRC01216434">
    <property type="protein sequence ID" value="KHG01792.1"/>
    <property type="molecule type" value="Genomic_DNA"/>
</dbReference>
<proteinExistence type="predicted"/>
<dbReference type="Proteomes" id="UP000032142">
    <property type="component" value="Unassembled WGS sequence"/>
</dbReference>
<sequence>MKGHLIMTILSASLIMGTGNNLFATKNISKMR</sequence>
<evidence type="ECO:0000313" key="2">
    <source>
        <dbReference type="Proteomes" id="UP000032142"/>
    </source>
</evidence>
<evidence type="ECO:0000313" key="1">
    <source>
        <dbReference type="EMBL" id="KHG01792.1"/>
    </source>
</evidence>
<dbReference type="AlphaFoldDB" id="A0A0B0MN88"/>
<reference evidence="2" key="1">
    <citation type="submission" date="2014-09" db="EMBL/GenBank/DDBJ databases">
        <authorList>
            <person name="Mudge J."/>
            <person name="Ramaraj T."/>
            <person name="Lindquist I.E."/>
            <person name="Bharti A.K."/>
            <person name="Sundararajan A."/>
            <person name="Cameron C.T."/>
            <person name="Woodward J.E."/>
            <person name="May G.D."/>
            <person name="Brubaker C."/>
            <person name="Broadhvest J."/>
            <person name="Wilkins T.A."/>
        </authorList>
    </citation>
    <scope>NUCLEOTIDE SEQUENCE</scope>
    <source>
        <strain evidence="2">cv. AKA8401</strain>
    </source>
</reference>
<organism evidence="1 2">
    <name type="scientific">Gossypium arboreum</name>
    <name type="common">Tree cotton</name>
    <name type="synonym">Gossypium nanking</name>
    <dbReference type="NCBI Taxonomy" id="29729"/>
    <lineage>
        <taxon>Eukaryota</taxon>
        <taxon>Viridiplantae</taxon>
        <taxon>Streptophyta</taxon>
        <taxon>Embryophyta</taxon>
        <taxon>Tracheophyta</taxon>
        <taxon>Spermatophyta</taxon>
        <taxon>Magnoliopsida</taxon>
        <taxon>eudicotyledons</taxon>
        <taxon>Gunneridae</taxon>
        <taxon>Pentapetalae</taxon>
        <taxon>rosids</taxon>
        <taxon>malvids</taxon>
        <taxon>Malvales</taxon>
        <taxon>Malvaceae</taxon>
        <taxon>Malvoideae</taxon>
        <taxon>Gossypium</taxon>
    </lineage>
</organism>
<name>A0A0B0MN88_GOSAR</name>
<protein>
    <submittedName>
        <fullName evidence="1">Uncharacterized protein</fullName>
    </submittedName>
</protein>
<accession>A0A0B0MN88</accession>
<gene>
    <name evidence="1" type="ORF">F383_39286</name>
</gene>